<reference evidence="3" key="1">
    <citation type="submission" date="2020-09" db="EMBL/GenBank/DDBJ databases">
        <title>Brevundimonas sp. LVF2 isolated from a puddle in Goettingen, Germany.</title>
        <authorList>
            <person name="Friedrich I."/>
            <person name="Klassen A."/>
            <person name="Hannes N."/>
            <person name="Schneider D."/>
            <person name="Hertel R."/>
            <person name="Daniel R."/>
        </authorList>
    </citation>
    <scope>NUCLEOTIDE SEQUENCE</scope>
    <source>
        <strain evidence="3">LVF2</strain>
    </source>
</reference>
<gene>
    <name evidence="3" type="ORF">IFJ75_11915</name>
</gene>
<keyword evidence="3" id="KW-0378">Hydrolase</keyword>
<evidence type="ECO:0000259" key="2">
    <source>
        <dbReference type="Pfam" id="PF03372"/>
    </source>
</evidence>
<dbReference type="InterPro" id="IPR005135">
    <property type="entry name" value="Endo/exonuclease/phosphatase"/>
</dbReference>
<keyword evidence="3" id="KW-0255">Endonuclease</keyword>
<evidence type="ECO:0000256" key="1">
    <source>
        <dbReference type="SAM" id="Phobius"/>
    </source>
</evidence>
<keyword evidence="1" id="KW-1133">Transmembrane helix</keyword>
<dbReference type="EMBL" id="CP062222">
    <property type="protein sequence ID" value="QTC89996.1"/>
    <property type="molecule type" value="Genomic_DNA"/>
</dbReference>
<keyword evidence="4" id="KW-1185">Reference proteome</keyword>
<dbReference type="AlphaFoldDB" id="A0A975GUG1"/>
<feature type="transmembrane region" description="Helical" evidence="1">
    <location>
        <begin position="31"/>
        <end position="54"/>
    </location>
</feature>
<dbReference type="InterPro" id="IPR036691">
    <property type="entry name" value="Endo/exonu/phosph_ase_sf"/>
</dbReference>
<dbReference type="SUPFAM" id="SSF56219">
    <property type="entry name" value="DNase I-like"/>
    <property type="match status" value="1"/>
</dbReference>
<keyword evidence="1" id="KW-0472">Membrane</keyword>
<dbReference type="Pfam" id="PF03372">
    <property type="entry name" value="Exo_endo_phos"/>
    <property type="match status" value="1"/>
</dbReference>
<organism evidence="3 4">
    <name type="scientific">Brevundimonas goettingensis</name>
    <dbReference type="NCBI Taxonomy" id="2774190"/>
    <lineage>
        <taxon>Bacteria</taxon>
        <taxon>Pseudomonadati</taxon>
        <taxon>Pseudomonadota</taxon>
        <taxon>Alphaproteobacteria</taxon>
        <taxon>Caulobacterales</taxon>
        <taxon>Caulobacteraceae</taxon>
        <taxon>Brevundimonas</taxon>
    </lineage>
</organism>
<name>A0A975GUG1_9CAUL</name>
<keyword evidence="3" id="KW-0540">Nuclease</keyword>
<dbReference type="Proteomes" id="UP000663918">
    <property type="component" value="Chromosome"/>
</dbReference>
<keyword evidence="1" id="KW-0812">Transmembrane</keyword>
<accession>A0A975GUG1</accession>
<dbReference type="Gene3D" id="3.60.10.10">
    <property type="entry name" value="Endonuclease/exonuclease/phosphatase"/>
    <property type="match status" value="1"/>
</dbReference>
<dbReference type="RefSeq" id="WP_207868411.1">
    <property type="nucleotide sequence ID" value="NZ_CP062222.1"/>
</dbReference>
<protein>
    <submittedName>
        <fullName evidence="3">Endonuclease/exonuclease/phosphatase family protein</fullName>
    </submittedName>
</protein>
<evidence type="ECO:0000313" key="3">
    <source>
        <dbReference type="EMBL" id="QTC89996.1"/>
    </source>
</evidence>
<proteinExistence type="predicted"/>
<dbReference type="KEGG" id="bgoe:IFJ75_11915"/>
<sequence>MPKLLSDRGPEHQPISWTMRGPDGRMVLKRIATLLAIGVLAAPLTIGVAALSGLDHRWPDILAQFTAPALAATALFTLVLLALRLRGAAIAALTVSAILAAALWPQAMPDAGKARPGAPVVTLYSANLHYRNTDTGRIRASITAADPDIIVLIETSAPVAARLDTVLAGYPHRQISANGVHKGKDATVIASRYPLTSSRPWDFSQNYMVTVVDSPLGRLNVVGAHLTRPWPFQIQWEQIRQATDLTDLMSGLSGTTIVAGDFNSISSGRIGRQIKSETGLKANPGWPGTWPAQLPAVLGMTIDQVWRTPDLAVVSRQIGQRNGSDHRPVVTHLTLAEPRPTS</sequence>
<dbReference type="GO" id="GO:0004519">
    <property type="term" value="F:endonuclease activity"/>
    <property type="evidence" value="ECO:0007669"/>
    <property type="project" value="UniProtKB-KW"/>
</dbReference>
<evidence type="ECO:0000313" key="4">
    <source>
        <dbReference type="Proteomes" id="UP000663918"/>
    </source>
</evidence>
<feature type="transmembrane region" description="Helical" evidence="1">
    <location>
        <begin position="88"/>
        <end position="105"/>
    </location>
</feature>
<feature type="domain" description="Endonuclease/exonuclease/phosphatase" evidence="2">
    <location>
        <begin position="125"/>
        <end position="326"/>
    </location>
</feature>
<feature type="transmembrane region" description="Helical" evidence="1">
    <location>
        <begin position="61"/>
        <end position="82"/>
    </location>
</feature>